<sequence length="664" mass="67304">MYLAAPQLEPVLLKRLENWQSSGSAPTLGLAHCLTGVLQANSSAAGLEWSSTDGHDEAHLENVKVDMQDVALAQQLEAWQAWLSAGGAVNKPQYYAAAHALVQDILSSILNCSEPLVQQSALDAAWQEDAAGGSQPIPAERFKASLAALATGCSADGTPQAAATCLSSLLQGLKGQATRWQGLLERYSSGAASGTAAETAAAGAGAGDDDIDIDALLREDDDGAPDVTPASDKSPASTAAGGLRQQQQPSAFAAAGKTAAADGDAAAAAGAEGDDEEDDALFGLSRTASQEASAATAAVDAAAARRARQVSTKSAFDEDNLPLSGTNSADLGELPADLDAAVPDPNLMHHLAGGGAAAGNKTGARQPALAEMMASEEGKGHLAELPTDPFSWANFKDKDRPPPGAGGTALRAGGRSQAAPLVPLPGRGDAAGGGKQAPDQHLKAARGAEGGQPPLLNARTDGPKANPLHNAIINSNAVRQSVDREATGAAVITTPSGGPSRHGSNGSPVRQRSSASSCTPSSRKVSVSEPGPMGPQAEWKHLPALGQASRLHPHELRNVPGAPGLPGGKPPSTALMAAALVEPKLPTLPSLGGARGPPPKAMELLRRPSQAARAAEQHPDNSHHVGPKPHLPGLNGGPGGLKGAPGPRQFRMPSKKSFRGDCNF</sequence>
<accession>A0AAD3DKA2</accession>
<evidence type="ECO:0000313" key="3">
    <source>
        <dbReference type="Proteomes" id="UP001054857"/>
    </source>
</evidence>
<feature type="region of interest" description="Disordered" evidence="1">
    <location>
        <begin position="554"/>
        <end position="573"/>
    </location>
</feature>
<protein>
    <submittedName>
        <fullName evidence="2">Uncharacterized protein</fullName>
    </submittedName>
</protein>
<keyword evidence="3" id="KW-1185">Reference proteome</keyword>
<feature type="region of interest" description="Disordered" evidence="1">
    <location>
        <begin position="306"/>
        <end position="342"/>
    </location>
</feature>
<feature type="compositionally biased region" description="Polar residues" evidence="1">
    <location>
        <begin position="493"/>
        <end position="512"/>
    </location>
</feature>
<comment type="caution">
    <text evidence="2">The sequence shown here is derived from an EMBL/GenBank/DDBJ whole genome shotgun (WGS) entry which is preliminary data.</text>
</comment>
<proteinExistence type="predicted"/>
<name>A0AAD3DKA2_9CHLO</name>
<feature type="region of interest" description="Disordered" evidence="1">
    <location>
        <begin position="588"/>
        <end position="664"/>
    </location>
</feature>
<dbReference type="EMBL" id="BMAR01000005">
    <property type="protein sequence ID" value="GFR43455.1"/>
    <property type="molecule type" value="Genomic_DNA"/>
</dbReference>
<feature type="region of interest" description="Disordered" evidence="1">
    <location>
        <begin position="220"/>
        <end position="257"/>
    </location>
</feature>
<feature type="compositionally biased region" description="Gly residues" evidence="1">
    <location>
        <begin position="634"/>
        <end position="643"/>
    </location>
</feature>
<feature type="region of interest" description="Disordered" evidence="1">
    <location>
        <begin position="491"/>
        <end position="539"/>
    </location>
</feature>
<dbReference type="AlphaFoldDB" id="A0AAD3DKA2"/>
<evidence type="ECO:0000256" key="1">
    <source>
        <dbReference type="SAM" id="MobiDB-lite"/>
    </source>
</evidence>
<gene>
    <name evidence="2" type="ORF">Agub_g4538</name>
</gene>
<organism evidence="2 3">
    <name type="scientific">Astrephomene gubernaculifera</name>
    <dbReference type="NCBI Taxonomy" id="47775"/>
    <lineage>
        <taxon>Eukaryota</taxon>
        <taxon>Viridiplantae</taxon>
        <taxon>Chlorophyta</taxon>
        <taxon>core chlorophytes</taxon>
        <taxon>Chlorophyceae</taxon>
        <taxon>CS clade</taxon>
        <taxon>Chlamydomonadales</taxon>
        <taxon>Astrephomenaceae</taxon>
        <taxon>Astrephomene</taxon>
    </lineage>
</organism>
<evidence type="ECO:0000313" key="2">
    <source>
        <dbReference type="EMBL" id="GFR43455.1"/>
    </source>
</evidence>
<dbReference type="Proteomes" id="UP001054857">
    <property type="component" value="Unassembled WGS sequence"/>
</dbReference>
<feature type="compositionally biased region" description="Low complexity" evidence="1">
    <location>
        <begin position="513"/>
        <end position="522"/>
    </location>
</feature>
<reference evidence="2 3" key="1">
    <citation type="journal article" date="2021" name="Sci. Rep.">
        <title>Genome sequencing of the multicellular alga Astrephomene provides insights into convergent evolution of germ-soma differentiation.</title>
        <authorList>
            <person name="Yamashita S."/>
            <person name="Yamamoto K."/>
            <person name="Matsuzaki R."/>
            <person name="Suzuki S."/>
            <person name="Yamaguchi H."/>
            <person name="Hirooka S."/>
            <person name="Minakuchi Y."/>
            <person name="Miyagishima S."/>
            <person name="Kawachi M."/>
            <person name="Toyoda A."/>
            <person name="Nozaki H."/>
        </authorList>
    </citation>
    <scope>NUCLEOTIDE SEQUENCE [LARGE SCALE GENOMIC DNA]</scope>
    <source>
        <strain evidence="2 3">NIES-4017</strain>
    </source>
</reference>
<feature type="region of interest" description="Disordered" evidence="1">
    <location>
        <begin position="396"/>
        <end position="469"/>
    </location>
</feature>